<evidence type="ECO:0000313" key="1">
    <source>
        <dbReference type="EMBL" id="GMG82616.1"/>
    </source>
</evidence>
<evidence type="ECO:0000313" key="2">
    <source>
        <dbReference type="Proteomes" id="UP001239909"/>
    </source>
</evidence>
<protein>
    <submittedName>
        <fullName evidence="1">Uncharacterized protein</fullName>
    </submittedName>
</protein>
<proteinExistence type="predicted"/>
<dbReference type="RefSeq" id="WP_285671399.1">
    <property type="nucleotide sequence ID" value="NZ_BSYI01000011.1"/>
</dbReference>
<accession>A0ABQ6LJM7</accession>
<gene>
    <name evidence="1" type="ORF">LNKW23_18290</name>
</gene>
<sequence>MTDTTIALPRTAPRRWRNTAHRTAELVGTDITITEISPNRWALNWQGQLLGHHASKEGAMRFGEVRGEMIAQGLTTLALAGTRLALTGRPDRGV</sequence>
<keyword evidence="2" id="KW-1185">Reference proteome</keyword>
<name>A0ABQ6LJM7_9RHOB</name>
<comment type="caution">
    <text evidence="1">The sequence shown here is derived from an EMBL/GenBank/DDBJ whole genome shotgun (WGS) entry which is preliminary data.</text>
</comment>
<dbReference type="EMBL" id="BSYI01000011">
    <property type="protein sequence ID" value="GMG82616.1"/>
    <property type="molecule type" value="Genomic_DNA"/>
</dbReference>
<organism evidence="1 2">
    <name type="scientific">Paralimibaculum aggregatum</name>
    <dbReference type="NCBI Taxonomy" id="3036245"/>
    <lineage>
        <taxon>Bacteria</taxon>
        <taxon>Pseudomonadati</taxon>
        <taxon>Pseudomonadota</taxon>
        <taxon>Alphaproteobacteria</taxon>
        <taxon>Rhodobacterales</taxon>
        <taxon>Paracoccaceae</taxon>
        <taxon>Paralimibaculum</taxon>
    </lineage>
</organism>
<reference evidence="1 2" key="1">
    <citation type="submission" date="2023-04" db="EMBL/GenBank/DDBJ databases">
        <title>Marinoamorphus aggregata gen. nov., sp. Nov., isolate from tissue of brittle star Ophioplocus japonicus.</title>
        <authorList>
            <person name="Kawano K."/>
            <person name="Sawayama S."/>
            <person name="Nakagawa S."/>
        </authorList>
    </citation>
    <scope>NUCLEOTIDE SEQUENCE [LARGE SCALE GENOMIC DNA]</scope>
    <source>
        <strain evidence="1 2">NKW23</strain>
    </source>
</reference>
<dbReference type="Proteomes" id="UP001239909">
    <property type="component" value="Unassembled WGS sequence"/>
</dbReference>